<dbReference type="InterPro" id="IPR051158">
    <property type="entry name" value="Metallophosphoesterase_sf"/>
</dbReference>
<keyword evidence="3" id="KW-0732">Signal</keyword>
<evidence type="ECO:0000259" key="4">
    <source>
        <dbReference type="Pfam" id="PF00149"/>
    </source>
</evidence>
<dbReference type="STRING" id="36847.CLNEO_17520"/>
<accession>A0A136WE31</accession>
<dbReference type="PATRIC" id="fig|36847.3.peg.2060"/>
<name>A0A136WE31_9FIRM</name>
<dbReference type="GO" id="GO:0046872">
    <property type="term" value="F:metal ion binding"/>
    <property type="evidence" value="ECO:0007669"/>
    <property type="project" value="UniProtKB-KW"/>
</dbReference>
<evidence type="ECO:0000313" key="6">
    <source>
        <dbReference type="Proteomes" id="UP000070539"/>
    </source>
</evidence>
<dbReference type="Pfam" id="PF00149">
    <property type="entry name" value="Metallophos"/>
    <property type="match status" value="1"/>
</dbReference>
<dbReference type="PANTHER" id="PTHR31302">
    <property type="entry name" value="TRANSMEMBRANE PROTEIN WITH METALLOPHOSPHOESTERASE DOMAIN-RELATED"/>
    <property type="match status" value="1"/>
</dbReference>
<dbReference type="GO" id="GO:0009245">
    <property type="term" value="P:lipid A biosynthetic process"/>
    <property type="evidence" value="ECO:0007669"/>
    <property type="project" value="TreeGrafter"/>
</dbReference>
<dbReference type="EMBL" id="LRVM01000005">
    <property type="protein sequence ID" value="KXL52731.1"/>
    <property type="molecule type" value="Genomic_DNA"/>
</dbReference>
<dbReference type="Gene3D" id="3.60.21.10">
    <property type="match status" value="1"/>
</dbReference>
<evidence type="ECO:0000256" key="2">
    <source>
        <dbReference type="ARBA" id="ARBA00022801"/>
    </source>
</evidence>
<dbReference type="EC" id="3.1.-.-" evidence="5"/>
<dbReference type="GO" id="GO:0008758">
    <property type="term" value="F:UDP-2,3-diacylglucosamine hydrolase activity"/>
    <property type="evidence" value="ECO:0007669"/>
    <property type="project" value="TreeGrafter"/>
</dbReference>
<protein>
    <submittedName>
        <fullName evidence="5">Putative metallophosphoesterase</fullName>
        <ecNumber evidence="5">3.1.-.-</ecNumber>
    </submittedName>
</protein>
<evidence type="ECO:0000256" key="1">
    <source>
        <dbReference type="ARBA" id="ARBA00022723"/>
    </source>
</evidence>
<dbReference type="InterPro" id="IPR029052">
    <property type="entry name" value="Metallo-depent_PP-like"/>
</dbReference>
<dbReference type="Proteomes" id="UP000070539">
    <property type="component" value="Unassembled WGS sequence"/>
</dbReference>
<keyword evidence="1" id="KW-0479">Metal-binding</keyword>
<dbReference type="SUPFAM" id="SSF56300">
    <property type="entry name" value="Metallo-dependent phosphatases"/>
    <property type="match status" value="1"/>
</dbReference>
<evidence type="ECO:0000256" key="3">
    <source>
        <dbReference type="SAM" id="SignalP"/>
    </source>
</evidence>
<gene>
    <name evidence="5" type="ORF">CLNEO_17520</name>
</gene>
<keyword evidence="2 5" id="KW-0378">Hydrolase</keyword>
<feature type="chain" id="PRO_5038617145" evidence="3">
    <location>
        <begin position="22"/>
        <end position="274"/>
    </location>
</feature>
<feature type="signal peptide" evidence="3">
    <location>
        <begin position="1"/>
        <end position="21"/>
    </location>
</feature>
<feature type="domain" description="Calcineurin-like phosphoesterase" evidence="4">
    <location>
        <begin position="45"/>
        <end position="208"/>
    </location>
</feature>
<dbReference type="PANTHER" id="PTHR31302:SF31">
    <property type="entry name" value="PHOSPHODIESTERASE YAEI"/>
    <property type="match status" value="1"/>
</dbReference>
<dbReference type="RefSeq" id="WP_242864192.1">
    <property type="nucleotide sequence ID" value="NZ_LRVM01000005.1"/>
</dbReference>
<proteinExistence type="predicted"/>
<sequence>MKYLKTKIACTFICLAGFLYWQNNGLMLTQHTYSKNVPEGLDGYKILQVSDLQNKSFGQNQERLLKKIRNGAPDIIVITGDLIDRNRTDLDVAMIFVDKAVNIAPVYYVSGNHEHQSGCFDELSEKLIAAGVTILENGKSIVERNGATIEIIGLADKSVNPYYAQVLSTLTKGENENSFHVLLSHRPELFETYVENGVDLAFTGHAHGGQIRLPFIGGIFAPNQGFFPSYTVGIYEENNTAMVVSRGLGNSTFPFRIFNRPELVMVTLKYEKKP</sequence>
<evidence type="ECO:0000313" key="5">
    <source>
        <dbReference type="EMBL" id="KXL52731.1"/>
    </source>
</evidence>
<dbReference type="InterPro" id="IPR004843">
    <property type="entry name" value="Calcineurin-like_PHP"/>
</dbReference>
<organism evidence="5 6">
    <name type="scientific">Anaerotignum neopropionicum</name>
    <dbReference type="NCBI Taxonomy" id="36847"/>
    <lineage>
        <taxon>Bacteria</taxon>
        <taxon>Bacillati</taxon>
        <taxon>Bacillota</taxon>
        <taxon>Clostridia</taxon>
        <taxon>Lachnospirales</taxon>
        <taxon>Anaerotignaceae</taxon>
        <taxon>Anaerotignum</taxon>
    </lineage>
</organism>
<dbReference type="GO" id="GO:0016020">
    <property type="term" value="C:membrane"/>
    <property type="evidence" value="ECO:0007669"/>
    <property type="project" value="GOC"/>
</dbReference>
<reference evidence="5 6" key="1">
    <citation type="submission" date="2016-01" db="EMBL/GenBank/DDBJ databases">
        <title>Genome sequence of Clostridium neopropionicum X4, DSM-3847.</title>
        <authorList>
            <person name="Poehlein A."/>
            <person name="Beck M.H."/>
            <person name="Bengelsdorf F.R."/>
            <person name="Daniel R."/>
            <person name="Duerre P."/>
        </authorList>
    </citation>
    <scope>NUCLEOTIDE SEQUENCE [LARGE SCALE GENOMIC DNA]</scope>
    <source>
        <strain evidence="5 6">DSM-3847</strain>
    </source>
</reference>
<dbReference type="AlphaFoldDB" id="A0A136WE31"/>
<keyword evidence="6" id="KW-1185">Reference proteome</keyword>
<comment type="caution">
    <text evidence="5">The sequence shown here is derived from an EMBL/GenBank/DDBJ whole genome shotgun (WGS) entry which is preliminary data.</text>
</comment>
<dbReference type="CDD" id="cd07385">
    <property type="entry name" value="MPP_YkuE_C"/>
    <property type="match status" value="1"/>
</dbReference>